<sequence length="508" mass="58352">MVDLVEEDKNDEEKTHSSFLTNIVDNREDHRERNMTSEDDYEGNNTAEEESDLSLSFSFPLFDDDNGHDTNTIDDFCPPGWTRQMVEHEEENETDLIRPGEEEYGEDSLIDFEKLRTLYVLDEDAFLTEKDNNNESIGRNNLIFMDDVESESRLETGPFFADNKSYERSEHIKKIAITEGGDSGRGDCQEKYQQQKQFEEIDGNYLTTKKTSSARHNDARSGADAVFLQSRKLVGKKPHSSNKNTSSHLISSDPERRRTIQQKKYRRQRQLRRNWQKQQKEKSSSLVVLPLDIMKKIMTSEEKTKEGLSCTKEEEQEEESHSHEASMKKRHEEVEKEQQRSSKEEESENDNSLQQLDASLSKSSLTPVSNLTTITKIVADPQPSHTLSPSHYSPSPHHHAIPSAKEMEMTTTITATTPDTIKKKMQQKNKTNETKVRVYITTNKRVQYKGLLSKNGMMPSQETGSPIVYNEQNRKDKIQYQKSRNKNGIVRGDSGGIPLWLHPIGALE</sequence>
<dbReference type="AlphaFoldDB" id="A0A7S4RBE3"/>
<organism evidence="2">
    <name type="scientific">Ditylum brightwellii</name>
    <dbReference type="NCBI Taxonomy" id="49249"/>
    <lineage>
        <taxon>Eukaryota</taxon>
        <taxon>Sar</taxon>
        <taxon>Stramenopiles</taxon>
        <taxon>Ochrophyta</taxon>
        <taxon>Bacillariophyta</taxon>
        <taxon>Mediophyceae</taxon>
        <taxon>Lithodesmiophycidae</taxon>
        <taxon>Lithodesmiales</taxon>
        <taxon>Lithodesmiaceae</taxon>
        <taxon>Ditylum</taxon>
    </lineage>
</organism>
<feature type="compositionally biased region" description="Acidic residues" evidence="1">
    <location>
        <begin position="37"/>
        <end position="52"/>
    </location>
</feature>
<feature type="compositionally biased region" description="Basic and acidic residues" evidence="1">
    <location>
        <begin position="319"/>
        <end position="344"/>
    </location>
</feature>
<dbReference type="EMBL" id="HBNS01018538">
    <property type="protein sequence ID" value="CAE4606960.1"/>
    <property type="molecule type" value="Transcribed_RNA"/>
</dbReference>
<name>A0A7S4RBE3_9STRA</name>
<protein>
    <submittedName>
        <fullName evidence="2">Uncharacterized protein</fullName>
    </submittedName>
</protein>
<feature type="compositionally biased region" description="Basic and acidic residues" evidence="1">
    <location>
        <begin position="25"/>
        <end position="36"/>
    </location>
</feature>
<feature type="region of interest" description="Disordered" evidence="1">
    <location>
        <begin position="234"/>
        <end position="284"/>
    </location>
</feature>
<feature type="region of interest" description="Disordered" evidence="1">
    <location>
        <begin position="300"/>
        <end position="354"/>
    </location>
</feature>
<evidence type="ECO:0000313" key="2">
    <source>
        <dbReference type="EMBL" id="CAE4606960.1"/>
    </source>
</evidence>
<accession>A0A7S4RBE3</accession>
<proteinExistence type="predicted"/>
<gene>
    <name evidence="2" type="ORF">DBRI00130_LOCUS14790</name>
</gene>
<feature type="compositionally biased region" description="Basic residues" evidence="1">
    <location>
        <begin position="259"/>
        <end position="275"/>
    </location>
</feature>
<feature type="region of interest" description="Disordered" evidence="1">
    <location>
        <begin position="1"/>
        <end position="78"/>
    </location>
</feature>
<feature type="compositionally biased region" description="Acidic residues" evidence="1">
    <location>
        <begin position="1"/>
        <end position="10"/>
    </location>
</feature>
<reference evidence="2" key="1">
    <citation type="submission" date="2021-01" db="EMBL/GenBank/DDBJ databases">
        <authorList>
            <person name="Corre E."/>
            <person name="Pelletier E."/>
            <person name="Niang G."/>
            <person name="Scheremetjew M."/>
            <person name="Finn R."/>
            <person name="Kale V."/>
            <person name="Holt S."/>
            <person name="Cochrane G."/>
            <person name="Meng A."/>
            <person name="Brown T."/>
            <person name="Cohen L."/>
        </authorList>
    </citation>
    <scope>NUCLEOTIDE SEQUENCE</scope>
    <source>
        <strain evidence="2">GSO104</strain>
    </source>
</reference>
<feature type="compositionally biased region" description="Polar residues" evidence="1">
    <location>
        <begin position="241"/>
        <end position="250"/>
    </location>
</feature>
<evidence type="ECO:0000256" key="1">
    <source>
        <dbReference type="SAM" id="MobiDB-lite"/>
    </source>
</evidence>